<name>A0ABY4YRH8_9MICO</name>
<dbReference type="Pfam" id="PF01261">
    <property type="entry name" value="AP_endonuc_2"/>
    <property type="match status" value="1"/>
</dbReference>
<reference evidence="5" key="1">
    <citation type="submission" date="2022-06" db="EMBL/GenBank/DDBJ databases">
        <title>Ornithinimicrobium HY1793.</title>
        <authorList>
            <person name="Huang Y."/>
        </authorList>
    </citation>
    <scope>NUCLEOTIDE SEQUENCE</scope>
    <source>
        <strain evidence="5">HY1793</strain>
    </source>
</reference>
<protein>
    <submittedName>
        <fullName evidence="5">TIM barrel protein</fullName>
    </submittedName>
</protein>
<accession>A0ABY4YRH8</accession>
<dbReference type="PIRSF" id="PIRSF006241">
    <property type="entry name" value="HyI"/>
    <property type="match status" value="1"/>
</dbReference>
<keyword evidence="6" id="KW-1185">Reference proteome</keyword>
<proteinExistence type="inferred from homology"/>
<dbReference type="InterPro" id="IPR050417">
    <property type="entry name" value="Sugar_Epim/Isomerase"/>
</dbReference>
<dbReference type="Proteomes" id="UP001056455">
    <property type="component" value="Chromosome"/>
</dbReference>
<dbReference type="SUPFAM" id="SSF51658">
    <property type="entry name" value="Xylose isomerase-like"/>
    <property type="match status" value="1"/>
</dbReference>
<organism evidence="5 6">
    <name type="scientific">Ornithinimicrobium faecis</name>
    <dbReference type="NCBI Taxonomy" id="2934158"/>
    <lineage>
        <taxon>Bacteria</taxon>
        <taxon>Bacillati</taxon>
        <taxon>Actinomycetota</taxon>
        <taxon>Actinomycetes</taxon>
        <taxon>Micrococcales</taxon>
        <taxon>Ornithinimicrobiaceae</taxon>
        <taxon>Ornithinimicrobium</taxon>
    </lineage>
</organism>
<keyword evidence="2" id="KW-0119">Carbohydrate metabolism</keyword>
<dbReference type="RefSeq" id="WP_252592091.1">
    <property type="nucleotide sequence ID" value="NZ_CP099489.1"/>
</dbReference>
<dbReference type="EMBL" id="CP099489">
    <property type="protein sequence ID" value="USQ79176.1"/>
    <property type="molecule type" value="Genomic_DNA"/>
</dbReference>
<evidence type="ECO:0000256" key="3">
    <source>
        <dbReference type="PIRNR" id="PIRNR006241"/>
    </source>
</evidence>
<evidence type="ECO:0000313" key="5">
    <source>
        <dbReference type="EMBL" id="USQ79176.1"/>
    </source>
</evidence>
<dbReference type="InterPro" id="IPR013022">
    <property type="entry name" value="Xyl_isomerase-like_TIM-brl"/>
</dbReference>
<evidence type="ECO:0000256" key="1">
    <source>
        <dbReference type="ARBA" id="ARBA00023235"/>
    </source>
</evidence>
<evidence type="ECO:0000313" key="6">
    <source>
        <dbReference type="Proteomes" id="UP001056455"/>
    </source>
</evidence>
<evidence type="ECO:0000259" key="4">
    <source>
        <dbReference type="Pfam" id="PF01261"/>
    </source>
</evidence>
<dbReference type="InterPro" id="IPR036237">
    <property type="entry name" value="Xyl_isomerase-like_sf"/>
</dbReference>
<dbReference type="InterPro" id="IPR026040">
    <property type="entry name" value="HyI-like"/>
</dbReference>
<keyword evidence="1 3" id="KW-0413">Isomerase</keyword>
<comment type="similarity">
    <text evidence="3">Belongs to the hyi family.</text>
</comment>
<evidence type="ECO:0000256" key="2">
    <source>
        <dbReference type="ARBA" id="ARBA00023277"/>
    </source>
</evidence>
<gene>
    <name evidence="5" type="ORF">NF556_16365</name>
</gene>
<dbReference type="PANTHER" id="PTHR43489">
    <property type="entry name" value="ISOMERASE"/>
    <property type="match status" value="1"/>
</dbReference>
<feature type="domain" description="Xylose isomerase-like TIM barrel" evidence="4">
    <location>
        <begin position="30"/>
        <end position="261"/>
    </location>
</feature>
<sequence length="278" mass="30122">MSTQRPLDQVRWVANLHTMFGEFPLMERPAAARAAGFREVEYWWPFDGQPRPSHEQIEDLVAAITAAEVRLTAMNLYAGNMANGDRGVISHPDAAEDFRDSVAVAMTIGARLGTRLFNVPYGRRLPDVAEEAQDAAATKALTYAALAAAEIGATVLVEPLSGFPDYPVRTSRAALKVIDRVRAHSPGANIGLLMDQYHLATNGEDVRADLEFVVPYLSHIQVADVPGRGAPGSADGDVRGFVEDLLERGYDGAIALEYVPAGSTEDSLVTWRESFGLL</sequence>
<dbReference type="Gene3D" id="3.20.20.150">
    <property type="entry name" value="Divalent-metal-dependent TIM barrel enzymes"/>
    <property type="match status" value="1"/>
</dbReference>
<dbReference type="PANTHER" id="PTHR43489:SF6">
    <property type="entry name" value="HYDROXYPYRUVATE ISOMERASE-RELATED"/>
    <property type="match status" value="1"/>
</dbReference>